<dbReference type="Pfam" id="PF00010">
    <property type="entry name" value="HLH"/>
    <property type="match status" value="1"/>
</dbReference>
<evidence type="ECO:0000256" key="1">
    <source>
        <dbReference type="SAM" id="Coils"/>
    </source>
</evidence>
<evidence type="ECO:0000313" key="5">
    <source>
        <dbReference type="Proteomes" id="UP000189513"/>
    </source>
</evidence>
<dbReference type="VEuPathDB" id="FungiDB:BON22_3116"/>
<proteinExistence type="predicted"/>
<feature type="domain" description="BHLH" evidence="3">
    <location>
        <begin position="165"/>
        <end position="235"/>
    </location>
</feature>
<dbReference type="Proteomes" id="UP000189513">
    <property type="component" value="Unassembled WGS sequence"/>
</dbReference>
<dbReference type="PANTHER" id="PTHR47336:SF3">
    <property type="entry name" value="SERINE-RICH PROTEIN TYE7"/>
    <property type="match status" value="1"/>
</dbReference>
<reference evidence="5" key="1">
    <citation type="journal article" date="2017" name="Genome Announc.">
        <title>Genome sequences of Cyberlindnera fabianii 65, Pichia kudriavzevii 129, and Saccharomyces cerevisiae 131 isolated from fermented masau fruits in Zimbabwe.</title>
        <authorList>
            <person name="van Rijswijck I.M.H."/>
            <person name="Derks M.F.L."/>
            <person name="Abee T."/>
            <person name="de Ridder D."/>
            <person name="Smid E.J."/>
        </authorList>
    </citation>
    <scope>NUCLEOTIDE SEQUENCE [LARGE SCALE GENOMIC DNA]</scope>
    <source>
        <strain evidence="5">65</strain>
    </source>
</reference>
<comment type="caution">
    <text evidence="4">The sequence shown here is derived from an EMBL/GenBank/DDBJ whole genome shotgun (WGS) entry which is preliminary data.</text>
</comment>
<dbReference type="SUPFAM" id="SSF47459">
    <property type="entry name" value="HLH, helix-loop-helix DNA-binding domain"/>
    <property type="match status" value="1"/>
</dbReference>
<dbReference type="CDD" id="cd11395">
    <property type="entry name" value="bHLHzip_SREBP_like"/>
    <property type="match status" value="1"/>
</dbReference>
<keyword evidence="1" id="KW-0175">Coiled coil</keyword>
<accession>A0A1V2L4U8</accession>
<dbReference type="EMBL" id="MPUK01000005">
    <property type="protein sequence ID" value="ONH66932.1"/>
    <property type="molecule type" value="Genomic_DNA"/>
</dbReference>
<feature type="region of interest" description="Disordered" evidence="2">
    <location>
        <begin position="199"/>
        <end position="218"/>
    </location>
</feature>
<evidence type="ECO:0000313" key="4">
    <source>
        <dbReference type="EMBL" id="ONH66932.1"/>
    </source>
</evidence>
<dbReference type="InterPro" id="IPR052099">
    <property type="entry name" value="Regulatory_TF_Diverse"/>
</dbReference>
<keyword evidence="5" id="KW-1185">Reference proteome</keyword>
<dbReference type="InterPro" id="IPR011598">
    <property type="entry name" value="bHLH_dom"/>
</dbReference>
<feature type="compositionally biased region" description="Basic and acidic residues" evidence="2">
    <location>
        <begin position="206"/>
        <end position="218"/>
    </location>
</feature>
<dbReference type="SMART" id="SM00353">
    <property type="entry name" value="HLH"/>
    <property type="match status" value="1"/>
</dbReference>
<dbReference type="GO" id="GO:0046983">
    <property type="term" value="F:protein dimerization activity"/>
    <property type="evidence" value="ECO:0007669"/>
    <property type="project" value="InterPro"/>
</dbReference>
<dbReference type="OMA" id="FPENNAR"/>
<evidence type="ECO:0000256" key="2">
    <source>
        <dbReference type="SAM" id="MobiDB-lite"/>
    </source>
</evidence>
<feature type="compositionally biased region" description="Basic residues" evidence="2">
    <location>
        <begin position="150"/>
        <end position="170"/>
    </location>
</feature>
<protein>
    <submittedName>
        <fullName evidence="4">Carbohydrate metabolism regulator TYE7</fullName>
    </submittedName>
</protein>
<dbReference type="STRING" id="36022.A0A1V2L4U8"/>
<gene>
    <name evidence="4" type="ORF">BON22_3116</name>
</gene>
<dbReference type="Gene3D" id="4.10.280.10">
    <property type="entry name" value="Helix-loop-helix DNA-binding domain"/>
    <property type="match status" value="1"/>
</dbReference>
<feature type="region of interest" description="Disordered" evidence="2">
    <location>
        <begin position="99"/>
        <end position="175"/>
    </location>
</feature>
<feature type="coiled-coil region" evidence="1">
    <location>
        <begin position="232"/>
        <end position="259"/>
    </location>
</feature>
<dbReference type="AlphaFoldDB" id="A0A1V2L4U8"/>
<sequence>MTTFADISNFDWASMVNDDRKEADSNTWFDKFINDEQGLPAVNSNSNTSTGSPLEFSSLFDREVAETESLFSSNVTSLDNSPMVKTEDVNSMDIPQLDITNSTVSNNNNNDNNLTRHASTVSMGSVSSDSSESSPNAETGSTPANSSTSKKPKKKRAPRKRLTPHQKQAHNKIEKRYRININAKIAGLQQIIPSVSAEKTAFETGDGQKPDEEADTPRLNKSMILEKATGYILHMQEEEKAMKEKLQKLSDEVKRLGGDPSSL</sequence>
<dbReference type="InterPro" id="IPR036638">
    <property type="entry name" value="HLH_DNA-bd_sf"/>
</dbReference>
<dbReference type="PANTHER" id="PTHR47336">
    <property type="entry name" value="TRANSCRIPTION FACTOR HMS1-RELATED"/>
    <property type="match status" value="1"/>
</dbReference>
<dbReference type="PROSITE" id="PS50888">
    <property type="entry name" value="BHLH"/>
    <property type="match status" value="1"/>
</dbReference>
<organism evidence="4 5">
    <name type="scientific">Cyberlindnera fabianii</name>
    <name type="common">Yeast</name>
    <name type="synonym">Hansenula fabianii</name>
    <dbReference type="NCBI Taxonomy" id="36022"/>
    <lineage>
        <taxon>Eukaryota</taxon>
        <taxon>Fungi</taxon>
        <taxon>Dikarya</taxon>
        <taxon>Ascomycota</taxon>
        <taxon>Saccharomycotina</taxon>
        <taxon>Saccharomycetes</taxon>
        <taxon>Phaffomycetales</taxon>
        <taxon>Phaffomycetaceae</taxon>
        <taxon>Cyberlindnera</taxon>
    </lineage>
</organism>
<evidence type="ECO:0000259" key="3">
    <source>
        <dbReference type="PROSITE" id="PS50888"/>
    </source>
</evidence>
<feature type="compositionally biased region" description="Low complexity" evidence="2">
    <location>
        <begin position="106"/>
        <end position="134"/>
    </location>
</feature>
<name>A0A1V2L4U8_CYBFA</name>